<evidence type="ECO:0000256" key="5">
    <source>
        <dbReference type="ARBA" id="ARBA00029440"/>
    </source>
</evidence>
<proteinExistence type="predicted"/>
<name>A0A1E4TIQ0_9ASCO</name>
<evidence type="ECO:0000259" key="6">
    <source>
        <dbReference type="PROSITE" id="PS51171"/>
    </source>
</evidence>
<gene>
    <name evidence="7" type="ORF">CANCADRAFT_23540</name>
</gene>
<evidence type="ECO:0000313" key="7">
    <source>
        <dbReference type="EMBL" id="ODV91609.1"/>
    </source>
</evidence>
<evidence type="ECO:0000256" key="2">
    <source>
        <dbReference type="ARBA" id="ARBA00023141"/>
    </source>
</evidence>
<keyword evidence="2" id="KW-0057">Aromatic amino acid biosynthesis</keyword>
<dbReference type="Proteomes" id="UP000095023">
    <property type="component" value="Unassembled WGS sequence"/>
</dbReference>
<feature type="domain" description="Prephenate dehydratase" evidence="6">
    <location>
        <begin position="2"/>
        <end position="178"/>
    </location>
</feature>
<comment type="pathway">
    <text evidence="5">Amino-acid biosynthesis.</text>
</comment>
<dbReference type="InterPro" id="IPR045865">
    <property type="entry name" value="ACT-like_dom_sf"/>
</dbReference>
<dbReference type="GO" id="GO:0005737">
    <property type="term" value="C:cytoplasm"/>
    <property type="evidence" value="ECO:0007669"/>
    <property type="project" value="TreeGrafter"/>
</dbReference>
<keyword evidence="4" id="KW-0456">Lyase</keyword>
<evidence type="ECO:0000256" key="3">
    <source>
        <dbReference type="ARBA" id="ARBA00023222"/>
    </source>
</evidence>
<dbReference type="Pfam" id="PF01842">
    <property type="entry name" value="ACT"/>
    <property type="match status" value="1"/>
</dbReference>
<keyword evidence="1" id="KW-0028">Amino-acid biosynthesis</keyword>
<dbReference type="InterPro" id="IPR001086">
    <property type="entry name" value="Preph_deHydtase"/>
</dbReference>
<evidence type="ECO:0000256" key="1">
    <source>
        <dbReference type="ARBA" id="ARBA00022605"/>
    </source>
</evidence>
<dbReference type="CDD" id="cd13532">
    <property type="entry name" value="PBP2_PDT_like"/>
    <property type="match status" value="1"/>
</dbReference>
<dbReference type="PANTHER" id="PTHR21022:SF19">
    <property type="entry name" value="PREPHENATE DEHYDRATASE-RELATED"/>
    <property type="match status" value="1"/>
</dbReference>
<dbReference type="Gene3D" id="3.30.70.260">
    <property type="match status" value="1"/>
</dbReference>
<dbReference type="AlphaFoldDB" id="A0A1E4TIQ0"/>
<dbReference type="GO" id="GO:0009094">
    <property type="term" value="P:L-phenylalanine biosynthetic process"/>
    <property type="evidence" value="ECO:0007669"/>
    <property type="project" value="UniProtKB-KW"/>
</dbReference>
<dbReference type="Gene3D" id="3.40.190.10">
    <property type="entry name" value="Periplasmic binding protein-like II"/>
    <property type="match status" value="2"/>
</dbReference>
<dbReference type="PROSITE" id="PS51171">
    <property type="entry name" value="PREPHENATE_DEHYDR_3"/>
    <property type="match status" value="1"/>
</dbReference>
<dbReference type="Pfam" id="PF00800">
    <property type="entry name" value="PDT"/>
    <property type="match status" value="1"/>
</dbReference>
<sequence>MKVGFLGPKGTYSYEAALKAGEGLELIELENIDRCVESVVKKEVEMSVLPIENSTNGSVAGAFDALMRIPVVDGHAAVVATKEIVVDISHCLVGYRESNVVYSHPQVWGQVKEWMKRHLSGVETVDVSSTSKGALIAESQKAMGISSEAAAVVHGTPVLEREINDKKGNQTRFLLLTCPEALGLFTPVPSKKTLLKLQVEHTRIGALSEALQVLSEYGMNLTFITSRPDPEREWQYIHFIESTGGEIEQAITKLREHRCNVCVLGNY</sequence>
<dbReference type="PANTHER" id="PTHR21022">
    <property type="entry name" value="PREPHENATE DEHYDRATASE P PROTEIN"/>
    <property type="match status" value="1"/>
</dbReference>
<accession>A0A1E4TIQ0</accession>
<dbReference type="EMBL" id="KV453841">
    <property type="protein sequence ID" value="ODV91609.1"/>
    <property type="molecule type" value="Genomic_DNA"/>
</dbReference>
<evidence type="ECO:0000313" key="8">
    <source>
        <dbReference type="Proteomes" id="UP000095023"/>
    </source>
</evidence>
<organism evidence="7 8">
    <name type="scientific">Tortispora caseinolytica NRRL Y-17796</name>
    <dbReference type="NCBI Taxonomy" id="767744"/>
    <lineage>
        <taxon>Eukaryota</taxon>
        <taxon>Fungi</taxon>
        <taxon>Dikarya</taxon>
        <taxon>Ascomycota</taxon>
        <taxon>Saccharomycotina</taxon>
        <taxon>Trigonopsidomycetes</taxon>
        <taxon>Trigonopsidales</taxon>
        <taxon>Trigonopsidaceae</taxon>
        <taxon>Tortispora</taxon>
    </lineage>
</organism>
<protein>
    <recommendedName>
        <fullName evidence="6">Prephenate dehydratase domain-containing protein</fullName>
    </recommendedName>
</protein>
<dbReference type="SUPFAM" id="SSF55021">
    <property type="entry name" value="ACT-like"/>
    <property type="match status" value="1"/>
</dbReference>
<dbReference type="SUPFAM" id="SSF53850">
    <property type="entry name" value="Periplasmic binding protein-like II"/>
    <property type="match status" value="1"/>
</dbReference>
<keyword evidence="3" id="KW-0584">Phenylalanine biosynthesis</keyword>
<dbReference type="OrthoDB" id="983542at2759"/>
<evidence type="ECO:0000256" key="4">
    <source>
        <dbReference type="ARBA" id="ARBA00023239"/>
    </source>
</evidence>
<reference evidence="8" key="1">
    <citation type="submission" date="2016-02" db="EMBL/GenBank/DDBJ databases">
        <title>Comparative genomics of biotechnologically important yeasts.</title>
        <authorList>
            <consortium name="DOE Joint Genome Institute"/>
            <person name="Riley R."/>
            <person name="Haridas S."/>
            <person name="Wolfe K.H."/>
            <person name="Lopes M.R."/>
            <person name="Hittinger C.T."/>
            <person name="Goker M."/>
            <person name="Salamov A."/>
            <person name="Wisecaver J."/>
            <person name="Long T.M."/>
            <person name="Aerts A.L."/>
            <person name="Barry K."/>
            <person name="Choi C."/>
            <person name="Clum A."/>
            <person name="Coughlan A.Y."/>
            <person name="Deshpande S."/>
            <person name="Douglass A.P."/>
            <person name="Hanson S.J."/>
            <person name="Klenk H.-P."/>
            <person name="Labutti K."/>
            <person name="Lapidus A."/>
            <person name="Lindquist E."/>
            <person name="Lipzen A."/>
            <person name="Meier-Kolthoff J.P."/>
            <person name="Ohm R.A."/>
            <person name="Otillar R.P."/>
            <person name="Pangilinan J."/>
            <person name="Peng Y."/>
            <person name="Rokas A."/>
            <person name="Rosa C.A."/>
            <person name="Scheuner C."/>
            <person name="Sibirny A.A."/>
            <person name="Slot J.C."/>
            <person name="Stielow J.B."/>
            <person name="Sun H."/>
            <person name="Kurtzman C.P."/>
            <person name="Blackwell M."/>
            <person name="Jeffries T.W."/>
            <person name="Grigoriev I.V."/>
        </authorList>
    </citation>
    <scope>NUCLEOTIDE SEQUENCE [LARGE SCALE GENOMIC DNA]</scope>
    <source>
        <strain evidence="8">NRRL Y-17796</strain>
    </source>
</reference>
<dbReference type="InterPro" id="IPR002912">
    <property type="entry name" value="ACT_dom"/>
</dbReference>
<keyword evidence="8" id="KW-1185">Reference proteome</keyword>
<dbReference type="GO" id="GO:0004664">
    <property type="term" value="F:prephenate dehydratase activity"/>
    <property type="evidence" value="ECO:0007669"/>
    <property type="project" value="EnsemblFungi"/>
</dbReference>
<dbReference type="CDD" id="cd04905">
    <property type="entry name" value="ACT_CM-PDT"/>
    <property type="match status" value="1"/>
</dbReference>